<gene>
    <name evidence="5" type="ORF">SAMN05192551_101476</name>
</gene>
<evidence type="ECO:0000313" key="5">
    <source>
        <dbReference type="EMBL" id="SFH55078.1"/>
    </source>
</evidence>
<dbReference type="STRING" id="69895.SAMN05192551_101476"/>
<evidence type="ECO:0000259" key="4">
    <source>
        <dbReference type="PROSITE" id="PS50932"/>
    </source>
</evidence>
<dbReference type="Gene3D" id="3.40.50.2300">
    <property type="match status" value="2"/>
</dbReference>
<keyword evidence="2" id="KW-0238">DNA-binding</keyword>
<dbReference type="InterPro" id="IPR000843">
    <property type="entry name" value="HTH_LacI"/>
</dbReference>
<dbReference type="EMBL" id="FOQA01000001">
    <property type="protein sequence ID" value="SFH55078.1"/>
    <property type="molecule type" value="Genomic_DNA"/>
</dbReference>
<name>A0A1I3AY98_9FIRM</name>
<sequence length="340" mass="37702">MDEEVEERGSLVKFNIKDVAQKAGVSISTVSRVINSSKPVKQKTKDKVLDAIEELGYRPNAIARSLKVKHTKSIGIMTPDIANQFYPEVVRGIEDVANMYEYSIFLCNTDLNEEKELQYFAELEEKQIDGLIFLGNHVSKELRNEMESADIPVVLIGGKATGIPSVTINNEKAAKDAVDFLLNRNHRRIGIITGKMKDPMMGQARLKGYQKALEEKGIEVKEELVIEGGYRYKSGYDGAKRLMALKVPPTAIFVCSDEMAIGACRAILEDGHEIPKDVAIVGFDNVDISGKVYPSLSTIGQPMYEMGAIAMRLLTKILHNESIGASDIVLDYEVIEREST</sequence>
<keyword evidence="6" id="KW-1185">Reference proteome</keyword>
<dbReference type="SUPFAM" id="SSF47413">
    <property type="entry name" value="lambda repressor-like DNA-binding domains"/>
    <property type="match status" value="1"/>
</dbReference>
<evidence type="ECO:0000256" key="3">
    <source>
        <dbReference type="ARBA" id="ARBA00023163"/>
    </source>
</evidence>
<dbReference type="Gene3D" id="1.10.260.40">
    <property type="entry name" value="lambda repressor-like DNA-binding domains"/>
    <property type="match status" value="1"/>
</dbReference>
<dbReference type="SMART" id="SM00354">
    <property type="entry name" value="HTH_LACI"/>
    <property type="match status" value="1"/>
</dbReference>
<dbReference type="CDD" id="cd01392">
    <property type="entry name" value="HTH_LacI"/>
    <property type="match status" value="1"/>
</dbReference>
<protein>
    <submittedName>
        <fullName evidence="5">Transcriptional regulator, LacI family</fullName>
    </submittedName>
</protein>
<dbReference type="GO" id="GO:0000976">
    <property type="term" value="F:transcription cis-regulatory region binding"/>
    <property type="evidence" value="ECO:0007669"/>
    <property type="project" value="TreeGrafter"/>
</dbReference>
<feature type="domain" description="HTH lacI-type" evidence="4">
    <location>
        <begin position="14"/>
        <end position="68"/>
    </location>
</feature>
<dbReference type="PROSITE" id="PS50932">
    <property type="entry name" value="HTH_LACI_2"/>
    <property type="match status" value="1"/>
</dbReference>
<dbReference type="PANTHER" id="PTHR30146">
    <property type="entry name" value="LACI-RELATED TRANSCRIPTIONAL REPRESSOR"/>
    <property type="match status" value="1"/>
</dbReference>
<evidence type="ECO:0000313" key="6">
    <source>
        <dbReference type="Proteomes" id="UP000199287"/>
    </source>
</evidence>
<dbReference type="Proteomes" id="UP000199287">
    <property type="component" value="Unassembled WGS sequence"/>
</dbReference>
<dbReference type="Pfam" id="PF00356">
    <property type="entry name" value="LacI"/>
    <property type="match status" value="1"/>
</dbReference>
<dbReference type="Pfam" id="PF13377">
    <property type="entry name" value="Peripla_BP_3"/>
    <property type="match status" value="1"/>
</dbReference>
<dbReference type="PANTHER" id="PTHR30146:SF149">
    <property type="entry name" value="HTH-TYPE TRANSCRIPTIONAL REGULATOR EBGR"/>
    <property type="match status" value="1"/>
</dbReference>
<dbReference type="InterPro" id="IPR010982">
    <property type="entry name" value="Lambda_DNA-bd_dom_sf"/>
</dbReference>
<dbReference type="PROSITE" id="PS00356">
    <property type="entry name" value="HTH_LACI_1"/>
    <property type="match status" value="1"/>
</dbReference>
<proteinExistence type="predicted"/>
<evidence type="ECO:0000256" key="2">
    <source>
        <dbReference type="ARBA" id="ARBA00023125"/>
    </source>
</evidence>
<dbReference type="SUPFAM" id="SSF53822">
    <property type="entry name" value="Periplasmic binding protein-like I"/>
    <property type="match status" value="1"/>
</dbReference>
<dbReference type="InterPro" id="IPR046335">
    <property type="entry name" value="LacI/GalR-like_sensor"/>
</dbReference>
<dbReference type="AlphaFoldDB" id="A0A1I3AY98"/>
<reference evidence="6" key="1">
    <citation type="submission" date="2016-10" db="EMBL/GenBank/DDBJ databases">
        <authorList>
            <person name="Varghese N."/>
            <person name="Submissions S."/>
        </authorList>
    </citation>
    <scope>NUCLEOTIDE SEQUENCE [LARGE SCALE GENOMIC DNA]</scope>
    <source>
        <strain evidence="6">Z-7934</strain>
    </source>
</reference>
<dbReference type="FunFam" id="1.10.260.40:FF:000002">
    <property type="entry name" value="HTH-type transcriptional repressor PurR"/>
    <property type="match status" value="1"/>
</dbReference>
<organism evidence="5 6">
    <name type="scientific">Tindallia magadiensis</name>
    <dbReference type="NCBI Taxonomy" id="69895"/>
    <lineage>
        <taxon>Bacteria</taxon>
        <taxon>Bacillati</taxon>
        <taxon>Bacillota</taxon>
        <taxon>Clostridia</taxon>
        <taxon>Peptostreptococcales</taxon>
        <taxon>Tindalliaceae</taxon>
        <taxon>Tindallia</taxon>
    </lineage>
</organism>
<dbReference type="GO" id="GO:0003700">
    <property type="term" value="F:DNA-binding transcription factor activity"/>
    <property type="evidence" value="ECO:0007669"/>
    <property type="project" value="TreeGrafter"/>
</dbReference>
<keyword evidence="3" id="KW-0804">Transcription</keyword>
<dbReference type="CDD" id="cd19975">
    <property type="entry name" value="PBP1_CcpA-like"/>
    <property type="match status" value="1"/>
</dbReference>
<evidence type="ECO:0000256" key="1">
    <source>
        <dbReference type="ARBA" id="ARBA00023015"/>
    </source>
</evidence>
<dbReference type="InterPro" id="IPR028082">
    <property type="entry name" value="Peripla_BP_I"/>
</dbReference>
<keyword evidence="1" id="KW-0805">Transcription regulation</keyword>
<dbReference type="PRINTS" id="PR00036">
    <property type="entry name" value="HTHLACI"/>
</dbReference>
<accession>A0A1I3AY98</accession>